<dbReference type="InterPro" id="IPR008391">
    <property type="entry name" value="AXE1_dom"/>
</dbReference>
<feature type="domain" description="Acetyl xylan esterase" evidence="2">
    <location>
        <begin position="51"/>
        <end position="194"/>
    </location>
</feature>
<evidence type="ECO:0000259" key="2">
    <source>
        <dbReference type="Pfam" id="PF05448"/>
    </source>
</evidence>
<gene>
    <name evidence="3" type="ORF">QJ522_14510</name>
</gene>
<dbReference type="EMBL" id="JASCXX010000018">
    <property type="protein sequence ID" value="MDI6450269.1"/>
    <property type="molecule type" value="Genomic_DNA"/>
</dbReference>
<evidence type="ECO:0000256" key="1">
    <source>
        <dbReference type="ARBA" id="ARBA00022801"/>
    </source>
</evidence>
<dbReference type="GO" id="GO:0004252">
    <property type="term" value="F:serine-type endopeptidase activity"/>
    <property type="evidence" value="ECO:0007669"/>
    <property type="project" value="InterPro"/>
</dbReference>
<dbReference type="AlphaFoldDB" id="A0AAW6U195"/>
<dbReference type="PANTHER" id="PTHR22946">
    <property type="entry name" value="DIENELACTONE HYDROLASE DOMAIN-CONTAINING PROTEIN-RELATED"/>
    <property type="match status" value="1"/>
</dbReference>
<reference evidence="3" key="1">
    <citation type="submission" date="2023-05" db="EMBL/GenBank/DDBJ databases">
        <title>Anaerotaeda fermentans gen. nov., sp. nov., a novel anaerobic planctomycete of the new family within the order Sedimentisphaerales isolated from Taman Peninsula, Russia.</title>
        <authorList>
            <person name="Khomyakova M.A."/>
            <person name="Merkel A.Y."/>
            <person name="Slobodkin A.I."/>
        </authorList>
    </citation>
    <scope>NUCLEOTIDE SEQUENCE</scope>
    <source>
        <strain evidence="3">M17dextr</strain>
    </source>
</reference>
<dbReference type="InterPro" id="IPR050261">
    <property type="entry name" value="FrsA_esterase"/>
</dbReference>
<dbReference type="GO" id="GO:0006508">
    <property type="term" value="P:proteolysis"/>
    <property type="evidence" value="ECO:0007669"/>
    <property type="project" value="InterPro"/>
</dbReference>
<dbReference type="PROSITE" id="PS00708">
    <property type="entry name" value="PRO_ENDOPEP_SER"/>
    <property type="match status" value="1"/>
</dbReference>
<proteinExistence type="predicted"/>
<dbReference type="Pfam" id="PF05448">
    <property type="entry name" value="AXE1"/>
    <property type="match status" value="1"/>
</dbReference>
<dbReference type="Gene3D" id="3.40.50.1820">
    <property type="entry name" value="alpha/beta hydrolase"/>
    <property type="match status" value="1"/>
</dbReference>
<dbReference type="SUPFAM" id="SSF53474">
    <property type="entry name" value="alpha/beta-Hydrolases"/>
    <property type="match status" value="1"/>
</dbReference>
<keyword evidence="4" id="KW-1185">Reference proteome</keyword>
<organism evidence="3 4">
    <name type="scientific">Anaerobaca lacustris</name>
    <dbReference type="NCBI Taxonomy" id="3044600"/>
    <lineage>
        <taxon>Bacteria</taxon>
        <taxon>Pseudomonadati</taxon>
        <taxon>Planctomycetota</taxon>
        <taxon>Phycisphaerae</taxon>
        <taxon>Sedimentisphaerales</taxon>
        <taxon>Anaerobacaceae</taxon>
        <taxon>Anaerobaca</taxon>
    </lineage>
</organism>
<dbReference type="InterPro" id="IPR029058">
    <property type="entry name" value="AB_hydrolase_fold"/>
</dbReference>
<dbReference type="RefSeq" id="WP_349245679.1">
    <property type="nucleotide sequence ID" value="NZ_JASCXX010000018.1"/>
</dbReference>
<sequence length="383" mass="42291">MVGGTAGTGAAVRWDMEALSVTPRVWEDPNRSVEGVKAIFYEGLPWKGRPTRVFAYCGLPEVPRGEKVPAMVLVHGGGGSAFIPWVKLWVERGYAAIAMDTCGCISSGGYRDHPRHEWGGPPGWGGFDQLDWPIEDQWTYHAVADVILAHSLIRSMPEVDAERTGVTGISWGGYLTCIVAGVDSRFKFAVPVYGCGFLGDNSTWLGTFENLGPEKARLWLEQWDPSQYLGDARMPMLWVTGTNDFAYPMDSLQKSYRRPQSARTLCLRVRMAHAHGGPGENPEEIRAMADAILKDGAPLARVTSTGRHGREVWATFVSEIPIVQGELNYTTDTGNWQERDWQTIPATLEPGTASATLPEGTTVYYFNLIDQRDLVVSSEHEEP</sequence>
<comment type="caution">
    <text evidence="3">The sequence shown here is derived from an EMBL/GenBank/DDBJ whole genome shotgun (WGS) entry which is preliminary data.</text>
</comment>
<dbReference type="GO" id="GO:0052689">
    <property type="term" value="F:carboxylic ester hydrolase activity"/>
    <property type="evidence" value="ECO:0007669"/>
    <property type="project" value="UniProtKB-ARBA"/>
</dbReference>
<dbReference type="Proteomes" id="UP001431776">
    <property type="component" value="Unassembled WGS sequence"/>
</dbReference>
<name>A0AAW6U195_9BACT</name>
<protein>
    <submittedName>
        <fullName evidence="3">Acetylxylan esterase</fullName>
    </submittedName>
</protein>
<evidence type="ECO:0000313" key="4">
    <source>
        <dbReference type="Proteomes" id="UP001431776"/>
    </source>
</evidence>
<dbReference type="PANTHER" id="PTHR22946:SF9">
    <property type="entry name" value="POLYKETIDE TRANSFERASE AF380"/>
    <property type="match status" value="1"/>
</dbReference>
<accession>A0AAW6U195</accession>
<evidence type="ECO:0000313" key="3">
    <source>
        <dbReference type="EMBL" id="MDI6450269.1"/>
    </source>
</evidence>
<keyword evidence="1" id="KW-0378">Hydrolase</keyword>
<dbReference type="InterPro" id="IPR002471">
    <property type="entry name" value="Pept_S9_AS"/>
</dbReference>